<accession>A0A653DBN3</accession>
<sequence>MSIKLYNSLPAALGAERSCHKFKKNLSNFLIDHCFYSIHLNS</sequence>
<organism evidence="1 2">
    <name type="scientific">Callosobruchus maculatus</name>
    <name type="common">Southern cowpea weevil</name>
    <name type="synonym">Pulse bruchid</name>
    <dbReference type="NCBI Taxonomy" id="64391"/>
    <lineage>
        <taxon>Eukaryota</taxon>
        <taxon>Metazoa</taxon>
        <taxon>Ecdysozoa</taxon>
        <taxon>Arthropoda</taxon>
        <taxon>Hexapoda</taxon>
        <taxon>Insecta</taxon>
        <taxon>Pterygota</taxon>
        <taxon>Neoptera</taxon>
        <taxon>Endopterygota</taxon>
        <taxon>Coleoptera</taxon>
        <taxon>Polyphaga</taxon>
        <taxon>Cucujiformia</taxon>
        <taxon>Chrysomeloidea</taxon>
        <taxon>Chrysomelidae</taxon>
        <taxon>Bruchinae</taxon>
        <taxon>Bruchini</taxon>
        <taxon>Callosobruchus</taxon>
    </lineage>
</organism>
<reference evidence="1 2" key="1">
    <citation type="submission" date="2019-01" db="EMBL/GenBank/DDBJ databases">
        <authorList>
            <person name="Sayadi A."/>
        </authorList>
    </citation>
    <scope>NUCLEOTIDE SEQUENCE [LARGE SCALE GENOMIC DNA]</scope>
</reference>
<keyword evidence="2" id="KW-1185">Reference proteome</keyword>
<evidence type="ECO:0000313" key="2">
    <source>
        <dbReference type="Proteomes" id="UP000410492"/>
    </source>
</evidence>
<protein>
    <submittedName>
        <fullName evidence="1">Uncharacterized protein</fullName>
    </submittedName>
</protein>
<proteinExistence type="predicted"/>
<evidence type="ECO:0000313" key="1">
    <source>
        <dbReference type="EMBL" id="VEN56961.1"/>
    </source>
</evidence>
<dbReference type="Proteomes" id="UP000410492">
    <property type="component" value="Unassembled WGS sequence"/>
</dbReference>
<dbReference type="EMBL" id="CAACVG010010914">
    <property type="protein sequence ID" value="VEN56961.1"/>
    <property type="molecule type" value="Genomic_DNA"/>
</dbReference>
<name>A0A653DBN3_CALMS</name>
<dbReference type="AlphaFoldDB" id="A0A653DBN3"/>
<gene>
    <name evidence="1" type="ORF">CALMAC_LOCUS15712</name>
</gene>